<evidence type="ECO:0000313" key="29">
    <source>
        <dbReference type="Proteomes" id="UP000515152"/>
    </source>
</evidence>
<evidence type="ECO:0000256" key="18">
    <source>
        <dbReference type="ARBA" id="ARBA00023136"/>
    </source>
</evidence>
<evidence type="ECO:0000256" key="7">
    <source>
        <dbReference type="ARBA" id="ARBA00012759"/>
    </source>
</evidence>
<dbReference type="GO" id="GO:0010008">
    <property type="term" value="C:endosome membrane"/>
    <property type="evidence" value="ECO:0007669"/>
    <property type="project" value="UniProtKB-SubCell"/>
</dbReference>
<dbReference type="GeneID" id="105889090"/>
<keyword evidence="29" id="KW-1185">Reference proteome</keyword>
<evidence type="ECO:0000256" key="21">
    <source>
        <dbReference type="ARBA" id="ARBA00063318"/>
    </source>
</evidence>
<dbReference type="AlphaFoldDB" id="A0A6P8FQR3"/>
<keyword evidence="18" id="KW-0472">Membrane</keyword>
<dbReference type="InterPro" id="IPR048498">
    <property type="entry name" value="WW_USP8"/>
</dbReference>
<evidence type="ECO:0000256" key="8">
    <source>
        <dbReference type="ARBA" id="ARBA00022475"/>
    </source>
</evidence>
<evidence type="ECO:0000256" key="19">
    <source>
        <dbReference type="ARBA" id="ARBA00023242"/>
    </source>
</evidence>
<keyword evidence="16" id="KW-0832">Ubl conjugation</keyword>
<feature type="compositionally biased region" description="Basic and acidic residues" evidence="27">
    <location>
        <begin position="585"/>
        <end position="600"/>
    </location>
</feature>
<dbReference type="InterPro" id="IPR050185">
    <property type="entry name" value="Ub_carboxyl-term_hydrolase"/>
</dbReference>
<dbReference type="OrthoDB" id="292964at2759"/>
<evidence type="ECO:0000256" key="11">
    <source>
        <dbReference type="ARBA" id="ARBA00022670"/>
    </source>
</evidence>
<evidence type="ECO:0000256" key="20">
    <source>
        <dbReference type="ARBA" id="ARBA00023306"/>
    </source>
</evidence>
<dbReference type="SUPFAM" id="SSF54001">
    <property type="entry name" value="Cysteine proteinases"/>
    <property type="match status" value="1"/>
</dbReference>
<evidence type="ECO:0000256" key="17">
    <source>
        <dbReference type="ARBA" id="ARBA00023036"/>
    </source>
</evidence>
<evidence type="ECO:0000256" key="4">
    <source>
        <dbReference type="ARBA" id="ARBA00004481"/>
    </source>
</evidence>
<keyword evidence="19" id="KW-0539">Nucleus</keyword>
<dbReference type="InterPro" id="IPR001394">
    <property type="entry name" value="Peptidase_C19_UCH"/>
</dbReference>
<dbReference type="Pfam" id="PF20625">
    <property type="entry name" value="WW_USP8"/>
    <property type="match status" value="1"/>
</dbReference>
<feature type="region of interest" description="Disordered" evidence="27">
    <location>
        <begin position="631"/>
        <end position="701"/>
    </location>
</feature>
<feature type="region of interest" description="Disordered" evidence="27">
    <location>
        <begin position="363"/>
        <end position="605"/>
    </location>
</feature>
<feature type="compositionally biased region" description="Polar residues" evidence="27">
    <location>
        <begin position="570"/>
        <end position="583"/>
    </location>
</feature>
<feature type="compositionally biased region" description="Basic and acidic residues" evidence="27">
    <location>
        <begin position="654"/>
        <end position="666"/>
    </location>
</feature>
<dbReference type="FunFam" id="3.90.70.10:FF:000025">
    <property type="entry name" value="Putative ubiquitin carboxyl-terminal hydrolase 8"/>
    <property type="match status" value="1"/>
</dbReference>
<comment type="catalytic activity">
    <reaction evidence="1">
        <text>Thiol-dependent hydrolysis of ester, thioester, amide, peptide and isopeptide bonds formed by the C-terminal Gly of ubiquitin (a 76-residue protein attached to proteins as an intracellular targeting signal).</text>
        <dbReference type="EC" id="3.4.19.12"/>
    </reaction>
</comment>
<feature type="compositionally biased region" description="Polar residues" evidence="27">
    <location>
        <begin position="396"/>
        <end position="405"/>
    </location>
</feature>
<dbReference type="GO" id="GO:0005829">
    <property type="term" value="C:cytosol"/>
    <property type="evidence" value="ECO:0007669"/>
    <property type="project" value="UniProtKB-ARBA"/>
</dbReference>
<evidence type="ECO:0000313" key="32">
    <source>
        <dbReference type="RefSeq" id="XP_031425509.1"/>
    </source>
</evidence>
<evidence type="ECO:0000256" key="6">
    <source>
        <dbReference type="ARBA" id="ARBA00009085"/>
    </source>
</evidence>
<evidence type="ECO:0000256" key="9">
    <source>
        <dbReference type="ARBA" id="ARBA00022490"/>
    </source>
</evidence>
<dbReference type="GO" id="GO:0006508">
    <property type="term" value="P:proteolysis"/>
    <property type="evidence" value="ECO:0007669"/>
    <property type="project" value="UniProtKB-KW"/>
</dbReference>
<evidence type="ECO:0000256" key="10">
    <source>
        <dbReference type="ARBA" id="ARBA00022553"/>
    </source>
</evidence>
<evidence type="ECO:0000259" key="28">
    <source>
        <dbReference type="PROSITE" id="PS50235"/>
    </source>
</evidence>
<dbReference type="Gene3D" id="3.90.70.10">
    <property type="entry name" value="Cysteine proteinases"/>
    <property type="match status" value="1"/>
</dbReference>
<dbReference type="KEGG" id="char:105889090"/>
<evidence type="ECO:0000256" key="26">
    <source>
        <dbReference type="ARBA" id="ARBA00082456"/>
    </source>
</evidence>
<evidence type="ECO:0000256" key="27">
    <source>
        <dbReference type="SAM" id="MobiDB-lite"/>
    </source>
</evidence>
<dbReference type="GO" id="GO:0016579">
    <property type="term" value="P:protein deubiquitination"/>
    <property type="evidence" value="ECO:0007669"/>
    <property type="project" value="InterPro"/>
</dbReference>
<proteinExistence type="inferred from homology"/>
<dbReference type="Proteomes" id="UP000515152">
    <property type="component" value="Chromosome 6"/>
</dbReference>
<dbReference type="PANTHER" id="PTHR21646:SF27">
    <property type="entry name" value="UBIQUITIN CARBOXYL-TERMINAL HYDROLASE 8"/>
    <property type="match status" value="1"/>
</dbReference>
<dbReference type="RefSeq" id="XP_031425507.1">
    <property type="nucleotide sequence ID" value="XM_031569647.2"/>
</dbReference>
<evidence type="ECO:0000256" key="25">
    <source>
        <dbReference type="ARBA" id="ARBA00078426"/>
    </source>
</evidence>
<dbReference type="CDD" id="cd02674">
    <property type="entry name" value="Peptidase_C19R"/>
    <property type="match status" value="1"/>
</dbReference>
<dbReference type="PANTHER" id="PTHR21646">
    <property type="entry name" value="UBIQUITIN CARBOXYL-TERMINAL HYDROLASE"/>
    <property type="match status" value="1"/>
</dbReference>
<feature type="region of interest" description="Disordered" evidence="27">
    <location>
        <begin position="123"/>
        <end position="175"/>
    </location>
</feature>
<comment type="subcellular location">
    <subcellularLocation>
        <location evidence="3">Cell membrane</location>
        <topology evidence="3">Peripheral membrane protein</topology>
    </subcellularLocation>
    <subcellularLocation>
        <location evidence="5">Cytoplasm</location>
    </subcellularLocation>
    <subcellularLocation>
        <location evidence="4">Endosome membrane</location>
        <topology evidence="4">Peripheral membrane protein</topology>
    </subcellularLocation>
    <subcellularLocation>
        <location evidence="2">Nucleus</location>
    </subcellularLocation>
</comment>
<dbReference type="SUPFAM" id="SSF52821">
    <property type="entry name" value="Rhodanese/Cell cycle control phosphatase"/>
    <property type="match status" value="1"/>
</dbReference>
<dbReference type="Gene3D" id="1.20.58.80">
    <property type="entry name" value="Phosphotransferase system, lactose/cellobiose-type IIA subunit"/>
    <property type="match status" value="1"/>
</dbReference>
<keyword evidence="20" id="KW-0131">Cell cycle</keyword>
<feature type="compositionally biased region" description="Basic and acidic residues" evidence="27">
    <location>
        <begin position="500"/>
        <end position="545"/>
    </location>
</feature>
<comment type="similarity">
    <text evidence="6">Belongs to the peptidase C19 family.</text>
</comment>
<evidence type="ECO:0000256" key="23">
    <source>
        <dbReference type="ARBA" id="ARBA00076185"/>
    </source>
</evidence>
<feature type="compositionally biased region" description="Basic and acidic residues" evidence="27">
    <location>
        <begin position="123"/>
        <end position="146"/>
    </location>
</feature>
<protein>
    <recommendedName>
        <fullName evidence="22">Ubiquitin carboxyl-terminal hydrolase 8</fullName>
        <ecNumber evidence="7">3.4.19.12</ecNumber>
    </recommendedName>
    <alternativeName>
        <fullName evidence="24">Deubiquitinating enzyme 8</fullName>
    </alternativeName>
    <alternativeName>
        <fullName evidence="26">Ubiquitin isopeptidase Y</fullName>
    </alternativeName>
    <alternativeName>
        <fullName evidence="23">Ubiquitin thioesterase 8</fullName>
    </alternativeName>
    <alternativeName>
        <fullName evidence="25">Ubiquitin-specific-processing protease 8</fullName>
    </alternativeName>
</protein>
<keyword evidence="12" id="KW-0967">Endosome</keyword>
<dbReference type="FunFam" id="3.40.250.10:FF:000017">
    <property type="entry name" value="ubiquitin carboxyl-terminal hydrolase 8"/>
    <property type="match status" value="1"/>
</dbReference>
<dbReference type="SUPFAM" id="SSF140856">
    <property type="entry name" value="USP8 N-terminal domain-like"/>
    <property type="match status" value="1"/>
</dbReference>
<dbReference type="Gene3D" id="3.40.250.10">
    <property type="entry name" value="Rhodanese-like domain"/>
    <property type="match status" value="1"/>
</dbReference>
<dbReference type="RefSeq" id="XP_031425509.1">
    <property type="nucleotide sequence ID" value="XM_031569649.2"/>
</dbReference>
<evidence type="ECO:0000256" key="24">
    <source>
        <dbReference type="ARBA" id="ARBA00077311"/>
    </source>
</evidence>
<dbReference type="GO" id="GO:0005886">
    <property type="term" value="C:plasma membrane"/>
    <property type="evidence" value="ECO:0007669"/>
    <property type="project" value="UniProtKB-SubCell"/>
</dbReference>
<dbReference type="Pfam" id="PF08969">
    <property type="entry name" value="USP8_dimer"/>
    <property type="match status" value="1"/>
</dbReference>
<dbReference type="EC" id="3.4.19.12" evidence="7"/>
<keyword evidence="8" id="KW-1003">Cell membrane</keyword>
<evidence type="ECO:0000256" key="22">
    <source>
        <dbReference type="ARBA" id="ARBA00070641"/>
    </source>
</evidence>
<accession>A0A6P8FQR3</accession>
<feature type="compositionally biased region" description="Basic and acidic residues" evidence="27">
    <location>
        <begin position="478"/>
        <end position="488"/>
    </location>
</feature>
<evidence type="ECO:0000313" key="30">
    <source>
        <dbReference type="RefSeq" id="XP_012670304.2"/>
    </source>
</evidence>
<dbReference type="InterPro" id="IPR028889">
    <property type="entry name" value="USP"/>
</dbReference>
<evidence type="ECO:0000256" key="16">
    <source>
        <dbReference type="ARBA" id="ARBA00022843"/>
    </source>
</evidence>
<dbReference type="InterPro" id="IPR036873">
    <property type="entry name" value="Rhodanese-like_dom_sf"/>
</dbReference>
<dbReference type="GO" id="GO:0017124">
    <property type="term" value="F:SH3 domain binding"/>
    <property type="evidence" value="ECO:0007669"/>
    <property type="project" value="UniProtKB-KW"/>
</dbReference>
<dbReference type="GO" id="GO:0004843">
    <property type="term" value="F:cysteine-type deubiquitinase activity"/>
    <property type="evidence" value="ECO:0007669"/>
    <property type="project" value="UniProtKB-EC"/>
</dbReference>
<keyword evidence="13" id="KW-0833">Ubl conjugation pathway</keyword>
<dbReference type="InterPro" id="IPR018200">
    <property type="entry name" value="USP_CS"/>
</dbReference>
<gene>
    <name evidence="30 31 32" type="primary">usp8</name>
</gene>
<dbReference type="PROSITE" id="PS00973">
    <property type="entry name" value="USP_2"/>
    <property type="match status" value="1"/>
</dbReference>
<feature type="compositionally biased region" description="Basic and acidic residues" evidence="27">
    <location>
        <begin position="155"/>
        <end position="166"/>
    </location>
</feature>
<evidence type="ECO:0000313" key="31">
    <source>
        <dbReference type="RefSeq" id="XP_031425507.1"/>
    </source>
</evidence>
<evidence type="ECO:0000256" key="12">
    <source>
        <dbReference type="ARBA" id="ARBA00022753"/>
    </source>
</evidence>
<keyword evidence="15" id="KW-0788">Thiol protease</keyword>
<dbReference type="GeneTree" id="ENSGT00940000157542"/>
<dbReference type="InterPro" id="IPR015063">
    <property type="entry name" value="USP8_dimer"/>
</dbReference>
<keyword evidence="14 30" id="KW-0378">Hydrolase</keyword>
<dbReference type="FunFam" id="1.20.58.80:FF:000011">
    <property type="entry name" value="Ubiquitin carboxyl-terminal hydrolase 8"/>
    <property type="match status" value="1"/>
</dbReference>
<dbReference type="PROSITE" id="PS00972">
    <property type="entry name" value="USP_1"/>
    <property type="match status" value="1"/>
</dbReference>
<keyword evidence="10" id="KW-0597">Phosphoprotein</keyword>
<dbReference type="PROSITE" id="PS50235">
    <property type="entry name" value="USP_3"/>
    <property type="match status" value="1"/>
</dbReference>
<feature type="compositionally biased region" description="Polar residues" evidence="27">
    <location>
        <begin position="430"/>
        <end position="441"/>
    </location>
</feature>
<evidence type="ECO:0000256" key="3">
    <source>
        <dbReference type="ARBA" id="ARBA00004202"/>
    </source>
</evidence>
<reference evidence="30 31" key="1">
    <citation type="submission" date="2025-04" db="UniProtKB">
        <authorList>
            <consortium name="RefSeq"/>
        </authorList>
    </citation>
    <scope>IDENTIFICATION</scope>
</reference>
<sequence length="1066" mass="121820">MPAVSTGAKELYLSTSLGELNKKSEFKPDKTSTRHYVQSACKMFKAAEECRLDRDEEKAYVLYMRYLTVYDVIKKRPDFKQQQDYYLSMLGPSSFKKAIEEAEKLSVSLKLRYEEVEVRKKLEEREKQEEKRRKKEKQEKDEERSVSKGSTVSNKDNRKVKGEQNDSKNVPSKAAVPMGGITAEKLYRMMIDQSLSVIVMDARSQRDFEESQIQVPAQSYISVPEEAVSPGITVNQIEVKLPEASKELWKRRGFVDYVVLLDWFSCVADLKLGTTLQSLKDALFKWDSTTILRSEPMVLEGGYESWLLFYPMYTTNAKVKPPRQQASSAIPQLNFSYPSLEEPKPPAAPEPEPMVQVNGRAADEGPLHEPAAPELSTEAPGVLDGPAPTAAERTNKATPQSQTGVTVKPIPQIDRSKKPSVKISDGTRPNEPQTKDSQLPQNGPVMPVRSVKPFFESGGQLSEEERSQIHAEAAGVSEKARWEMEQRRQAQRSQEEEQDEKERRAKEEREERQEKEEREKKRPEEEEEEEKKKQQERGRLERQKAEEEDQVREERMKRGQRTQHGEAQPKSVSLDSPMPNNIVSEIKREPLTRARSEEMGRSVPGMPDGWMKFLDTVTGTYRYYHSPTNRVHLYPPEVSVPQTPPSTPKQKPSKPPEVERDREQSKLKRSYSSPDITQDLRDEGQKKPTPTPTINRETKPITASTYAKVEISRPSAVKIRSLNPTFGGLGASLTGLRNLGNTCYMNSILQCLCNTPVMADYFNKNRYQDDINRANILGHKGEVAEEFGVIMKALWSGQYKCITPRDFKITIGKINDQFSGYEQQDSQELLLFLMDGLHEDLNRADNRKRYKEEPNDHLDDPSAADLAWGKHKLLNASIIVSLFQGQFKSTVQCLTCHRKSRTFEAFMYLSLPLASPNKCSLQECLKLFSKEERLTDVNKVFCRHCKAHRDSTKKLEIWKVPPILLVHLKRFSYEGRWKQKLQTTVDFPLESLDLAQYVIGPKPSQKGYNLFGVSNHYGGLDGGHYTAYCRNNPKQRWFKFDDHEVADMSSSSIKSSAAYILFYSSL</sequence>
<evidence type="ECO:0000256" key="2">
    <source>
        <dbReference type="ARBA" id="ARBA00004123"/>
    </source>
</evidence>
<dbReference type="Pfam" id="PF00443">
    <property type="entry name" value="UCH"/>
    <property type="match status" value="1"/>
</dbReference>
<dbReference type="InterPro" id="IPR038765">
    <property type="entry name" value="Papain-like_cys_pep_sf"/>
</dbReference>
<evidence type="ECO:0000256" key="14">
    <source>
        <dbReference type="ARBA" id="ARBA00022801"/>
    </source>
</evidence>
<evidence type="ECO:0000256" key="15">
    <source>
        <dbReference type="ARBA" id="ARBA00022807"/>
    </source>
</evidence>
<organism evidence="29 31">
    <name type="scientific">Clupea harengus</name>
    <name type="common">Atlantic herring</name>
    <dbReference type="NCBI Taxonomy" id="7950"/>
    <lineage>
        <taxon>Eukaryota</taxon>
        <taxon>Metazoa</taxon>
        <taxon>Chordata</taxon>
        <taxon>Craniata</taxon>
        <taxon>Vertebrata</taxon>
        <taxon>Euteleostomi</taxon>
        <taxon>Actinopterygii</taxon>
        <taxon>Neopterygii</taxon>
        <taxon>Teleostei</taxon>
        <taxon>Clupei</taxon>
        <taxon>Clupeiformes</taxon>
        <taxon>Clupeoidei</taxon>
        <taxon>Clupeidae</taxon>
        <taxon>Clupea</taxon>
    </lineage>
</organism>
<evidence type="ECO:0000256" key="1">
    <source>
        <dbReference type="ARBA" id="ARBA00000707"/>
    </source>
</evidence>
<dbReference type="CTD" id="9101"/>
<evidence type="ECO:0000256" key="5">
    <source>
        <dbReference type="ARBA" id="ARBA00004496"/>
    </source>
</evidence>
<dbReference type="GO" id="GO:0005634">
    <property type="term" value="C:nucleus"/>
    <property type="evidence" value="ECO:0007669"/>
    <property type="project" value="UniProtKB-SubCell"/>
</dbReference>
<keyword evidence="11" id="KW-0645">Protease</keyword>
<keyword evidence="9" id="KW-0963">Cytoplasm</keyword>
<feature type="domain" description="USP" evidence="28">
    <location>
        <begin position="734"/>
        <end position="1066"/>
    </location>
</feature>
<keyword evidence="17" id="KW-0729">SH3-binding</keyword>
<dbReference type="RefSeq" id="XP_012670304.2">
    <property type="nucleotide sequence ID" value="XM_012814850.3"/>
</dbReference>
<evidence type="ECO:0000256" key="13">
    <source>
        <dbReference type="ARBA" id="ARBA00022786"/>
    </source>
</evidence>
<dbReference type="GO" id="GO:0030496">
    <property type="term" value="C:midbody"/>
    <property type="evidence" value="ECO:0007669"/>
    <property type="project" value="UniProtKB-ARBA"/>
</dbReference>
<comment type="subunit">
    <text evidence="21">Forms a ternary complex with RNF128 and OTUB1. Interacts (via C-terminal UCH catalytic domain) with OTUB1 isoform 1. Interacts with STAM2 (via SH3 domain). Interacts with DNAJB3, EGFR, EPS15, RASGRF1, RNF41, YWHAE, YWHAG and YWHAZ. Interacts with NBR1, RASGRF1, RNF41 and IST1. Associates with the ESCRT-0 complex and with microtubules. Interacts with BIRC6/bruce and KIF23/MKLP1.</text>
</comment>
<name>A0A6P8FQR3_CLUHA</name>